<proteinExistence type="predicted"/>
<dbReference type="GO" id="GO:0016491">
    <property type="term" value="F:oxidoreductase activity"/>
    <property type="evidence" value="ECO:0007669"/>
    <property type="project" value="UniProtKB-KW"/>
</dbReference>
<dbReference type="Gene3D" id="3.50.50.60">
    <property type="entry name" value="FAD/NAD(P)-binding domain"/>
    <property type="match status" value="1"/>
</dbReference>
<sequence>MLPQYGYTGIWQAIHCYCVATALSQDRVSNGPSYLTFGTQVWKLAEIDFRDPFSGESYNEPPVPPSLNFVLADAFLQLPLPHGIALDRVTAFFDPFLFIVPLSGTIEGDKILSRIGLGSVEGRDSLPKHPTLEYLQKELNKRNPFHERITALGIKTGFRYRTRSALAATYLKKMGNSHILLVGDAAHVHTPMGGQGMNLGFAMVWLLHEPLELT</sequence>
<protein>
    <recommendedName>
        <fullName evidence="4">FAD-binding domain-containing protein</fullName>
    </recommendedName>
</protein>
<accession>A0A0C9UJG2</accession>
<dbReference type="Pfam" id="PF01494">
    <property type="entry name" value="FAD_binding_3"/>
    <property type="match status" value="1"/>
</dbReference>
<evidence type="ECO:0000313" key="5">
    <source>
        <dbReference type="EMBL" id="KIJ25531.1"/>
    </source>
</evidence>
<evidence type="ECO:0000313" key="6">
    <source>
        <dbReference type="Proteomes" id="UP000054279"/>
    </source>
</evidence>
<name>A0A0C9UJG2_SPHS4</name>
<dbReference type="OrthoDB" id="10016252at2759"/>
<keyword evidence="6" id="KW-1185">Reference proteome</keyword>
<dbReference type="PRINTS" id="PR00420">
    <property type="entry name" value="RNGMNOXGNASE"/>
</dbReference>
<dbReference type="GO" id="GO:0071949">
    <property type="term" value="F:FAD binding"/>
    <property type="evidence" value="ECO:0007669"/>
    <property type="project" value="InterPro"/>
</dbReference>
<dbReference type="HOGENOM" id="CLU_009665_20_0_1"/>
<dbReference type="InterPro" id="IPR002938">
    <property type="entry name" value="FAD-bd"/>
</dbReference>
<evidence type="ECO:0000259" key="4">
    <source>
        <dbReference type="Pfam" id="PF01494"/>
    </source>
</evidence>
<dbReference type="Gene3D" id="3.30.70.2450">
    <property type="match status" value="1"/>
</dbReference>
<evidence type="ECO:0000256" key="1">
    <source>
        <dbReference type="ARBA" id="ARBA00022630"/>
    </source>
</evidence>
<dbReference type="EMBL" id="KN837410">
    <property type="protein sequence ID" value="KIJ25531.1"/>
    <property type="molecule type" value="Genomic_DNA"/>
</dbReference>
<dbReference type="SUPFAM" id="SSF51905">
    <property type="entry name" value="FAD/NAD(P)-binding domain"/>
    <property type="match status" value="1"/>
</dbReference>
<feature type="domain" description="FAD-binding" evidence="4">
    <location>
        <begin position="156"/>
        <end position="201"/>
    </location>
</feature>
<keyword evidence="1" id="KW-0285">Flavoprotein</keyword>
<dbReference type="Proteomes" id="UP000054279">
    <property type="component" value="Unassembled WGS sequence"/>
</dbReference>
<gene>
    <name evidence="5" type="ORF">M422DRAFT_273496</name>
</gene>
<keyword evidence="2" id="KW-0274">FAD</keyword>
<evidence type="ECO:0000256" key="2">
    <source>
        <dbReference type="ARBA" id="ARBA00022827"/>
    </source>
</evidence>
<keyword evidence="3" id="KW-0560">Oxidoreductase</keyword>
<reference evidence="5 6" key="1">
    <citation type="submission" date="2014-06" db="EMBL/GenBank/DDBJ databases">
        <title>Evolutionary Origins and Diversification of the Mycorrhizal Mutualists.</title>
        <authorList>
            <consortium name="DOE Joint Genome Institute"/>
            <consortium name="Mycorrhizal Genomics Consortium"/>
            <person name="Kohler A."/>
            <person name="Kuo A."/>
            <person name="Nagy L.G."/>
            <person name="Floudas D."/>
            <person name="Copeland A."/>
            <person name="Barry K.W."/>
            <person name="Cichocki N."/>
            <person name="Veneault-Fourrey C."/>
            <person name="LaButti K."/>
            <person name="Lindquist E.A."/>
            <person name="Lipzen A."/>
            <person name="Lundell T."/>
            <person name="Morin E."/>
            <person name="Murat C."/>
            <person name="Riley R."/>
            <person name="Ohm R."/>
            <person name="Sun H."/>
            <person name="Tunlid A."/>
            <person name="Henrissat B."/>
            <person name="Grigoriev I.V."/>
            <person name="Hibbett D.S."/>
            <person name="Martin F."/>
        </authorList>
    </citation>
    <scope>NUCLEOTIDE SEQUENCE [LARGE SCALE GENOMIC DNA]</scope>
    <source>
        <strain evidence="5 6">SS14</strain>
    </source>
</reference>
<dbReference type="AlphaFoldDB" id="A0A0C9UJG2"/>
<dbReference type="InterPro" id="IPR036188">
    <property type="entry name" value="FAD/NAD-bd_sf"/>
</dbReference>
<evidence type="ECO:0000256" key="3">
    <source>
        <dbReference type="ARBA" id="ARBA00023002"/>
    </source>
</evidence>
<organism evidence="5 6">
    <name type="scientific">Sphaerobolus stellatus (strain SS14)</name>
    <dbReference type="NCBI Taxonomy" id="990650"/>
    <lineage>
        <taxon>Eukaryota</taxon>
        <taxon>Fungi</taxon>
        <taxon>Dikarya</taxon>
        <taxon>Basidiomycota</taxon>
        <taxon>Agaricomycotina</taxon>
        <taxon>Agaricomycetes</taxon>
        <taxon>Phallomycetidae</taxon>
        <taxon>Geastrales</taxon>
        <taxon>Sphaerobolaceae</taxon>
        <taxon>Sphaerobolus</taxon>
    </lineage>
</organism>